<keyword evidence="1" id="KW-0479">Metal-binding</keyword>
<dbReference type="PANTHER" id="PTHR35848:SF6">
    <property type="entry name" value="CUPIN TYPE-2 DOMAIN-CONTAINING PROTEIN"/>
    <property type="match status" value="1"/>
</dbReference>
<accession>A0ABV6RK51</accession>
<protein>
    <submittedName>
        <fullName evidence="4">Cupin domain-containing protein</fullName>
    </submittedName>
</protein>
<dbReference type="InterPro" id="IPR014710">
    <property type="entry name" value="RmlC-like_jellyroll"/>
</dbReference>
<keyword evidence="5" id="KW-1185">Reference proteome</keyword>
<dbReference type="EMBL" id="JBHLTG010000001">
    <property type="protein sequence ID" value="MFC0677355.1"/>
    <property type="molecule type" value="Genomic_DNA"/>
</dbReference>
<dbReference type="RefSeq" id="WP_386665726.1">
    <property type="nucleotide sequence ID" value="NZ_JBHLTG010000001.1"/>
</dbReference>
<evidence type="ECO:0000256" key="1">
    <source>
        <dbReference type="ARBA" id="ARBA00022723"/>
    </source>
</evidence>
<dbReference type="Gene3D" id="2.60.120.10">
    <property type="entry name" value="Jelly Rolls"/>
    <property type="match status" value="1"/>
</dbReference>
<organism evidence="4 5">
    <name type="scientific">Lysobacter korlensis</name>
    <dbReference type="NCBI Taxonomy" id="553636"/>
    <lineage>
        <taxon>Bacteria</taxon>
        <taxon>Pseudomonadati</taxon>
        <taxon>Pseudomonadota</taxon>
        <taxon>Gammaproteobacteria</taxon>
        <taxon>Lysobacterales</taxon>
        <taxon>Lysobacteraceae</taxon>
        <taxon>Lysobacter</taxon>
    </lineage>
</organism>
<evidence type="ECO:0000259" key="3">
    <source>
        <dbReference type="Pfam" id="PF07883"/>
    </source>
</evidence>
<dbReference type="InterPro" id="IPR013096">
    <property type="entry name" value="Cupin_2"/>
</dbReference>
<gene>
    <name evidence="4" type="ORF">ACFFGH_05745</name>
</gene>
<dbReference type="SUPFAM" id="SSF51182">
    <property type="entry name" value="RmlC-like cupins"/>
    <property type="match status" value="1"/>
</dbReference>
<dbReference type="PANTHER" id="PTHR35848">
    <property type="entry name" value="OXALATE-BINDING PROTEIN"/>
    <property type="match status" value="1"/>
</dbReference>
<dbReference type="Proteomes" id="UP001589896">
    <property type="component" value="Unassembled WGS sequence"/>
</dbReference>
<dbReference type="InterPro" id="IPR011051">
    <property type="entry name" value="RmlC_Cupin_sf"/>
</dbReference>
<dbReference type="Pfam" id="PF07883">
    <property type="entry name" value="Cupin_2"/>
    <property type="match status" value="1"/>
</dbReference>
<feature type="region of interest" description="Disordered" evidence="2">
    <location>
        <begin position="101"/>
        <end position="122"/>
    </location>
</feature>
<evidence type="ECO:0000256" key="2">
    <source>
        <dbReference type="SAM" id="MobiDB-lite"/>
    </source>
</evidence>
<proteinExistence type="predicted"/>
<evidence type="ECO:0000313" key="5">
    <source>
        <dbReference type="Proteomes" id="UP001589896"/>
    </source>
</evidence>
<name>A0ABV6RK51_9GAMM</name>
<feature type="domain" description="Cupin type-2" evidence="3">
    <location>
        <begin position="25"/>
        <end position="99"/>
    </location>
</feature>
<sequence length="122" mass="13051">MQSRMLRFEDSFRTVTDIRGVQAAEMTLAAGDSAGGPDDYHAGADQGLFVVDGRGEALLGAGDDHERIALEPGSLLVIERGERHEIRNTGDAPLKTLNFYNPPAFDDEGEAVGPGRKAPGDR</sequence>
<comment type="caution">
    <text evidence="4">The sequence shown here is derived from an EMBL/GenBank/DDBJ whole genome shotgun (WGS) entry which is preliminary data.</text>
</comment>
<reference evidence="4 5" key="1">
    <citation type="submission" date="2024-09" db="EMBL/GenBank/DDBJ databases">
        <authorList>
            <person name="Sun Q."/>
            <person name="Mori K."/>
        </authorList>
    </citation>
    <scope>NUCLEOTIDE SEQUENCE [LARGE SCALE GENOMIC DNA]</scope>
    <source>
        <strain evidence="4 5">KCTC 23076</strain>
    </source>
</reference>
<dbReference type="InterPro" id="IPR051610">
    <property type="entry name" value="GPI/OXD"/>
</dbReference>
<evidence type="ECO:0000313" key="4">
    <source>
        <dbReference type="EMBL" id="MFC0677355.1"/>
    </source>
</evidence>